<evidence type="ECO:0000313" key="7">
    <source>
        <dbReference type="Proteomes" id="UP000294581"/>
    </source>
</evidence>
<evidence type="ECO:0000256" key="3">
    <source>
        <dbReference type="ARBA" id="ARBA00022989"/>
    </source>
</evidence>
<dbReference type="InterPro" id="IPR010652">
    <property type="entry name" value="DUF1232"/>
</dbReference>
<dbReference type="Proteomes" id="UP000294581">
    <property type="component" value="Unassembled WGS sequence"/>
</dbReference>
<proteinExistence type="predicted"/>
<dbReference type="PROSITE" id="PS50943">
    <property type="entry name" value="HTH_CROC1"/>
    <property type="match status" value="1"/>
</dbReference>
<comment type="subcellular location">
    <subcellularLocation>
        <location evidence="1">Endomembrane system</location>
        <topology evidence="1">Multi-pass membrane protein</topology>
    </subcellularLocation>
</comment>
<protein>
    <submittedName>
        <fullName evidence="6">Helix-turn-helix protein</fullName>
    </submittedName>
</protein>
<reference evidence="6 7" key="1">
    <citation type="submission" date="2019-03" db="EMBL/GenBank/DDBJ databases">
        <title>Genomic Encyclopedia of Type Strains, Phase IV (KMG-IV): sequencing the most valuable type-strain genomes for metagenomic binning, comparative biology and taxonomic classification.</title>
        <authorList>
            <person name="Goeker M."/>
        </authorList>
    </citation>
    <scope>NUCLEOTIDE SEQUENCE [LARGE SCALE GENOMIC DNA]</scope>
    <source>
        <strain evidence="6 7">DSM 17974</strain>
    </source>
</reference>
<dbReference type="InterPro" id="IPR010982">
    <property type="entry name" value="Lambda_DNA-bd_dom_sf"/>
</dbReference>
<keyword evidence="7" id="KW-1185">Reference proteome</keyword>
<evidence type="ECO:0000259" key="5">
    <source>
        <dbReference type="PROSITE" id="PS50943"/>
    </source>
</evidence>
<organism evidence="6 7">
    <name type="scientific">Alicyclobacillus sacchari</name>
    <dbReference type="NCBI Taxonomy" id="392010"/>
    <lineage>
        <taxon>Bacteria</taxon>
        <taxon>Bacillati</taxon>
        <taxon>Bacillota</taxon>
        <taxon>Bacilli</taxon>
        <taxon>Bacillales</taxon>
        <taxon>Alicyclobacillaceae</taxon>
        <taxon>Alicyclobacillus</taxon>
    </lineage>
</organism>
<dbReference type="Pfam" id="PF06803">
    <property type="entry name" value="DUF1232"/>
    <property type="match status" value="1"/>
</dbReference>
<evidence type="ECO:0000256" key="4">
    <source>
        <dbReference type="ARBA" id="ARBA00023136"/>
    </source>
</evidence>
<dbReference type="GO" id="GO:0003677">
    <property type="term" value="F:DNA binding"/>
    <property type="evidence" value="ECO:0007669"/>
    <property type="project" value="InterPro"/>
</dbReference>
<keyword evidence="2" id="KW-0812">Transmembrane</keyword>
<dbReference type="Gene3D" id="1.10.260.40">
    <property type="entry name" value="lambda repressor-like DNA-binding domains"/>
    <property type="match status" value="1"/>
</dbReference>
<dbReference type="SMART" id="SM00530">
    <property type="entry name" value="HTH_XRE"/>
    <property type="match status" value="1"/>
</dbReference>
<dbReference type="SUPFAM" id="SSF47413">
    <property type="entry name" value="lambda repressor-like DNA-binding domains"/>
    <property type="match status" value="1"/>
</dbReference>
<evidence type="ECO:0000313" key="6">
    <source>
        <dbReference type="EMBL" id="TDY43966.1"/>
    </source>
</evidence>
<dbReference type="InterPro" id="IPR001387">
    <property type="entry name" value="Cro/C1-type_HTH"/>
</dbReference>
<feature type="domain" description="HTH cro/C1-type" evidence="5">
    <location>
        <begin position="34"/>
        <end position="88"/>
    </location>
</feature>
<dbReference type="CDD" id="cd00093">
    <property type="entry name" value="HTH_XRE"/>
    <property type="match status" value="1"/>
</dbReference>
<dbReference type="AlphaFoldDB" id="A0A4R8LJP8"/>
<evidence type="ECO:0000256" key="1">
    <source>
        <dbReference type="ARBA" id="ARBA00004127"/>
    </source>
</evidence>
<name>A0A4R8LJP8_9BACL</name>
<dbReference type="Pfam" id="PF01381">
    <property type="entry name" value="HTH_3"/>
    <property type="match status" value="1"/>
</dbReference>
<comment type="caution">
    <text evidence="6">The sequence shown here is derived from an EMBL/GenBank/DDBJ whole genome shotgun (WGS) entry which is preliminary data.</text>
</comment>
<keyword evidence="4" id="KW-0472">Membrane</keyword>
<dbReference type="EMBL" id="SORF01000010">
    <property type="protein sequence ID" value="TDY43966.1"/>
    <property type="molecule type" value="Genomic_DNA"/>
</dbReference>
<gene>
    <name evidence="6" type="ORF">C7445_11010</name>
</gene>
<sequence>MCVDEVLRNDQHQNITGVSNEMEQKGPNQLEDTVKSLLKQRSMSLRTLSKRTDIDVASISRMLSGKQKANPDYLQRIAVELDVPADELFRAAGFDVGRTKSQDSLDFVRELLNGQEFSKQAIEMELAKYEDYARTDEGANLIVEKFLEKRQQVSGTGAFIEQLDKMYNGFLDSNSDEERCILGSGLLYFVLSTDMIPDYIFPIGYIDDALAIQITWNRFLLIHRTTNE</sequence>
<keyword evidence="3" id="KW-1133">Transmembrane helix</keyword>
<evidence type="ECO:0000256" key="2">
    <source>
        <dbReference type="ARBA" id="ARBA00022692"/>
    </source>
</evidence>
<accession>A0A4R8LJP8</accession>
<dbReference type="GO" id="GO:0012505">
    <property type="term" value="C:endomembrane system"/>
    <property type="evidence" value="ECO:0007669"/>
    <property type="project" value="UniProtKB-SubCell"/>
</dbReference>